<evidence type="ECO:0000313" key="3">
    <source>
        <dbReference type="EMBL" id="KOX92048.1"/>
    </source>
</evidence>
<gene>
    <name evidence="3" type="ORF">AMS69_16005</name>
</gene>
<dbReference type="InterPro" id="IPR011051">
    <property type="entry name" value="RmlC_Cupin_sf"/>
</dbReference>
<accession>A0A0M9AIC3</accession>
<dbReference type="PATRIC" id="fig|1705562.3.peg.4107"/>
<reference evidence="3 4" key="1">
    <citation type="submission" date="2015-08" db="EMBL/GenBank/DDBJ databases">
        <title>Genomes of Isolates from Cabo Rojo, PR.</title>
        <authorList>
            <person name="Sanchez-Nieves R.L."/>
            <person name="Montalvo-Rodriguez R."/>
        </authorList>
    </citation>
    <scope>NUCLEOTIDE SEQUENCE [LARGE SCALE GENOMIC DNA]</scope>
    <source>
        <strain evidence="3 4">SL3</strain>
    </source>
</reference>
<feature type="region of interest" description="Disordered" evidence="1">
    <location>
        <begin position="1"/>
        <end position="25"/>
    </location>
</feature>
<dbReference type="InterPro" id="IPR013096">
    <property type="entry name" value="Cupin_2"/>
</dbReference>
<evidence type="ECO:0000259" key="2">
    <source>
        <dbReference type="Pfam" id="PF07883"/>
    </source>
</evidence>
<dbReference type="OrthoDB" id="199885at2157"/>
<name>A0A0M9AIC3_9EURY</name>
<dbReference type="SUPFAM" id="SSF51182">
    <property type="entry name" value="RmlC-like cupins"/>
    <property type="match status" value="1"/>
</dbReference>
<sequence length="105" mass="11013">MSKSTAAETERATLDGDENGRTRLFDGEPKTIQLMLGAGESIPAHKHPGRDIVFFLRSGAVDLTLGDETLSLSPGDIVRFDGDQDISPAAAADSEALLVLAASSE</sequence>
<feature type="domain" description="Cupin type-2" evidence="2">
    <location>
        <begin position="36"/>
        <end position="94"/>
    </location>
</feature>
<dbReference type="STRING" id="1705562.AMS69_16005"/>
<dbReference type="Gene3D" id="2.60.120.10">
    <property type="entry name" value="Jelly Rolls"/>
    <property type="match status" value="1"/>
</dbReference>
<keyword evidence="4" id="KW-1185">Reference proteome</keyword>
<dbReference type="InterPro" id="IPR014710">
    <property type="entry name" value="RmlC-like_jellyroll"/>
</dbReference>
<dbReference type="EMBL" id="LIUF01000005">
    <property type="protein sequence ID" value="KOX92048.1"/>
    <property type="molecule type" value="Genomic_DNA"/>
</dbReference>
<organism evidence="3 4">
    <name type="scientific">Haloarcula rubripromontorii</name>
    <dbReference type="NCBI Taxonomy" id="1705562"/>
    <lineage>
        <taxon>Archaea</taxon>
        <taxon>Methanobacteriati</taxon>
        <taxon>Methanobacteriota</taxon>
        <taxon>Stenosarchaea group</taxon>
        <taxon>Halobacteria</taxon>
        <taxon>Halobacteriales</taxon>
        <taxon>Haloarculaceae</taxon>
        <taxon>Haloarcula</taxon>
    </lineage>
</organism>
<feature type="compositionally biased region" description="Basic and acidic residues" evidence="1">
    <location>
        <begin position="8"/>
        <end position="25"/>
    </location>
</feature>
<evidence type="ECO:0000256" key="1">
    <source>
        <dbReference type="SAM" id="MobiDB-lite"/>
    </source>
</evidence>
<dbReference type="RefSeq" id="WP_053969068.1">
    <property type="nucleotide sequence ID" value="NZ_LIUF01000005.1"/>
</dbReference>
<evidence type="ECO:0000313" key="4">
    <source>
        <dbReference type="Proteomes" id="UP000037729"/>
    </source>
</evidence>
<protein>
    <submittedName>
        <fullName evidence="3">Cupin</fullName>
    </submittedName>
</protein>
<comment type="caution">
    <text evidence="3">The sequence shown here is derived from an EMBL/GenBank/DDBJ whole genome shotgun (WGS) entry which is preliminary data.</text>
</comment>
<dbReference type="Pfam" id="PF07883">
    <property type="entry name" value="Cupin_2"/>
    <property type="match status" value="1"/>
</dbReference>
<dbReference type="AlphaFoldDB" id="A0A0M9AIC3"/>
<proteinExistence type="predicted"/>
<dbReference type="Proteomes" id="UP000037729">
    <property type="component" value="Unassembled WGS sequence"/>
</dbReference>